<evidence type="ECO:0000256" key="1">
    <source>
        <dbReference type="SAM" id="MobiDB-lite"/>
    </source>
</evidence>
<proteinExistence type="predicted"/>
<feature type="compositionally biased region" description="Low complexity" evidence="1">
    <location>
        <begin position="242"/>
        <end position="252"/>
    </location>
</feature>
<keyword evidence="4" id="KW-1185">Reference proteome</keyword>
<evidence type="ECO:0000313" key="3">
    <source>
        <dbReference type="EMBL" id="KAL1306275.1"/>
    </source>
</evidence>
<name>A0ABR3PJP8_9PEZI</name>
<feature type="compositionally biased region" description="Polar residues" evidence="1">
    <location>
        <begin position="1101"/>
        <end position="1123"/>
    </location>
</feature>
<evidence type="ECO:0000259" key="2">
    <source>
        <dbReference type="Pfam" id="PF08457"/>
    </source>
</evidence>
<feature type="compositionally biased region" description="Acidic residues" evidence="1">
    <location>
        <begin position="974"/>
        <end position="983"/>
    </location>
</feature>
<feature type="region of interest" description="Disordered" evidence="1">
    <location>
        <begin position="1240"/>
        <end position="1289"/>
    </location>
</feature>
<feature type="compositionally biased region" description="Polar residues" evidence="1">
    <location>
        <begin position="199"/>
        <end position="233"/>
    </location>
</feature>
<feature type="compositionally biased region" description="Acidic residues" evidence="1">
    <location>
        <begin position="1272"/>
        <end position="1281"/>
    </location>
</feature>
<feature type="compositionally biased region" description="Basic residues" evidence="1">
    <location>
        <begin position="137"/>
        <end position="147"/>
    </location>
</feature>
<dbReference type="RefSeq" id="XP_069202548.1">
    <property type="nucleotide sequence ID" value="XM_069343996.1"/>
</dbReference>
<reference evidence="3 4" key="1">
    <citation type="submission" date="2024-07" db="EMBL/GenBank/DDBJ databases">
        <title>Draft sequence of the Neodothiora populina.</title>
        <authorList>
            <person name="Drown D.D."/>
            <person name="Schuette U.S."/>
            <person name="Buechlein A.B."/>
            <person name="Rusch D.R."/>
            <person name="Winton L.W."/>
            <person name="Adams G.A."/>
        </authorList>
    </citation>
    <scope>NUCLEOTIDE SEQUENCE [LARGE SCALE GENOMIC DNA]</scope>
    <source>
        <strain evidence="3 4">CPC 39397</strain>
    </source>
</reference>
<feature type="compositionally biased region" description="Basic and acidic residues" evidence="1">
    <location>
        <begin position="105"/>
        <end position="132"/>
    </location>
</feature>
<feature type="region of interest" description="Disordered" evidence="1">
    <location>
        <begin position="101"/>
        <end position="274"/>
    </location>
</feature>
<dbReference type="EMBL" id="JBFMKM010000005">
    <property type="protein sequence ID" value="KAL1306275.1"/>
    <property type="molecule type" value="Genomic_DNA"/>
</dbReference>
<feature type="compositionally biased region" description="Basic residues" evidence="1">
    <location>
        <begin position="1054"/>
        <end position="1065"/>
    </location>
</feature>
<dbReference type="Pfam" id="PF08457">
    <property type="entry name" value="Sfi1"/>
    <property type="match status" value="1"/>
</dbReference>
<feature type="compositionally biased region" description="Polar residues" evidence="1">
    <location>
        <begin position="1069"/>
        <end position="1079"/>
    </location>
</feature>
<dbReference type="InterPro" id="IPR013665">
    <property type="entry name" value="Sfi1_dom"/>
</dbReference>
<comment type="caution">
    <text evidence="3">The sequence shown here is derived from an EMBL/GenBank/DDBJ whole genome shotgun (WGS) entry which is preliminary data.</text>
</comment>
<feature type="region of interest" description="Disordered" evidence="1">
    <location>
        <begin position="1010"/>
        <end position="1134"/>
    </location>
</feature>
<feature type="region of interest" description="Disordered" evidence="1">
    <location>
        <begin position="923"/>
        <end position="985"/>
    </location>
</feature>
<accession>A0ABR3PJP8</accession>
<feature type="compositionally biased region" description="Polar residues" evidence="1">
    <location>
        <begin position="1027"/>
        <end position="1047"/>
    </location>
</feature>
<feature type="compositionally biased region" description="Low complexity" evidence="1">
    <location>
        <begin position="1166"/>
        <end position="1175"/>
    </location>
</feature>
<gene>
    <name evidence="3" type="ORF">AAFC00_004363</name>
</gene>
<evidence type="ECO:0000313" key="4">
    <source>
        <dbReference type="Proteomes" id="UP001562354"/>
    </source>
</evidence>
<feature type="compositionally biased region" description="Low complexity" evidence="1">
    <location>
        <begin position="1258"/>
        <end position="1267"/>
    </location>
</feature>
<organism evidence="3 4">
    <name type="scientific">Neodothiora populina</name>
    <dbReference type="NCBI Taxonomy" id="2781224"/>
    <lineage>
        <taxon>Eukaryota</taxon>
        <taxon>Fungi</taxon>
        <taxon>Dikarya</taxon>
        <taxon>Ascomycota</taxon>
        <taxon>Pezizomycotina</taxon>
        <taxon>Dothideomycetes</taxon>
        <taxon>Dothideomycetidae</taxon>
        <taxon>Dothideales</taxon>
        <taxon>Dothioraceae</taxon>
        <taxon>Neodothiora</taxon>
    </lineage>
</organism>
<feature type="domain" description="Sfi1 spindle body" evidence="2">
    <location>
        <begin position="348"/>
        <end position="914"/>
    </location>
</feature>
<dbReference type="Proteomes" id="UP001562354">
    <property type="component" value="Unassembled WGS sequence"/>
</dbReference>
<feature type="region of interest" description="Disordered" evidence="1">
    <location>
        <begin position="1155"/>
        <end position="1202"/>
    </location>
</feature>
<sequence length="1289" mass="147148">MSNSLVLDELPVLTDEDVNILYSIVSLAAESKTPPFRALFAAYDTILAEHNIPTQHDQIYFRYLLRLGEGPTTSDNRDLIARFRALLARLDIHIVLGGDEDDDQYDGRDESRRNETHSLDEEAEKARDEHYAIGKPKGNRTKGKRRSSFNDSNLDATWVSGGRLETDRERATSHVRGSSVAAPEAFTKSNARPRRSSIDHSSPQPAQHQRSISGQSALKSNHASAASSQQYSRLTHDEEDLSLSSSYFDSPPASSPPPASRPHLSQQGPIPRVQPAYSVPDWELQDAAEAFYTTTGIRNIRHVLHLWHDHTIRQRQMREDLSSIAANHDRQILLNQAFSLWQINFDNRLNQAETERFFDHLDRRATRARNLFLLNKAFTHWSRCAGEEVARTNVARRHLLRIRYFNAWRDITAVNELKCRRVGLKKWFSVWREKTARRGVEHQRAFAIYEENLVEKQYWKWFWTLCERQAPIWRDARTKRSALSKITAHAFRMRQLNQTAQDMRRYYLLRNALAALGLQGQSVTLLETQAKRHRNTSLLSRSFNTLRKHSQLAPRWRQYEQETSTRLAVKTVSIWTHSTALAEQAAEFHRHRILRNAVTNWNDTLRIKVVTNMIDERVKAETYYKWVLADRLALFRRMMDYRLVERTFEIISLRLTKLHFRLGEAEAIFQENQRRRLLQSTMLTLNRKSRHEEMLERKALEFRNARLICHFIPTWKERTARVQELDKWSRDARYYCLTHSTLAHWKEATAEAKRTRRRNAYSTVRRRVKTGLVEKFFDHWRRRSSAVGKMEVQASERYQSRLFALGTIAFDGWRQMTAHLADMNAQSEEVYVRRLFEVCVAQLTARGTLILSNHQEADNYAEQTVHTAIKSEMMRRMKWQVFCLKRNKENASALKDRNSEQHRRNMVRYWADQAVQRKALKTIADPESPSKPTPNMFSSMRLPSARKPRPPPTPFARPATTGHLPDNALFSDNDFNDDDENEMDFGASTTTAKAEEWTSFDLLGEFGNNSNNMLPTLDEECEPLSGRRQQQTTDPTAVAPSTLNTPQPGYLRTPSKRTARQRTRFKALSNASTARQSKSQPPPSTFKIAPTHHQQQQQQQLNPSTANGPTRNNNLDFLASTTPAPFRSGGLRDMSALTPQVTPFERKMRAGGFGRSVFGGGPPPTSSTFASSTLSRRAGEGGGELLNGVSAQEHPVTGSTTPLAFGKSRLFARSVRGGFGAAGPMTTGRSVRFFDAVTSASDAPAGAREGGGDEGRGQLDQQGQRQGKGQGEDEISESDGAEEVHARSS</sequence>
<protein>
    <recommendedName>
        <fullName evidence="2">Sfi1 spindle body domain-containing protein</fullName>
    </recommendedName>
</protein>
<dbReference type="GeneID" id="95978063"/>